<reference evidence="1" key="1">
    <citation type="submission" date="2021-01" db="EMBL/GenBank/DDBJ databases">
        <authorList>
            <person name="Corre E."/>
            <person name="Pelletier E."/>
            <person name="Niang G."/>
            <person name="Scheremetjew M."/>
            <person name="Finn R."/>
            <person name="Kale V."/>
            <person name="Holt S."/>
            <person name="Cochrane G."/>
            <person name="Meng A."/>
            <person name="Brown T."/>
            <person name="Cohen L."/>
        </authorList>
    </citation>
    <scope>NUCLEOTIDE SEQUENCE</scope>
    <source>
        <strain evidence="1">NIES-381</strain>
    </source>
</reference>
<dbReference type="EMBL" id="HBGA01149366">
    <property type="protein sequence ID" value="CAD9043177.1"/>
    <property type="molecule type" value="Transcribed_RNA"/>
</dbReference>
<sequence>MSAWRVTKLPHSSTVRQGWRKGSRCGDLQNKVVDRSSPGSAGCRLYALATGICVELRIIFLAAVWDTCPVEKILSSAPSGWMYLIVPSGNAISFMPSGKCFSTWLFTNSNTCMPLG</sequence>
<protein>
    <submittedName>
        <fullName evidence="1">Uncharacterized protein</fullName>
    </submittedName>
</protein>
<gene>
    <name evidence="1" type="ORF">EGYM00392_LOCUS54359</name>
</gene>
<evidence type="ECO:0000313" key="1">
    <source>
        <dbReference type="EMBL" id="CAD9043177.1"/>
    </source>
</evidence>
<dbReference type="AlphaFoldDB" id="A0A7S1NWQ7"/>
<name>A0A7S1NWQ7_9EUGL</name>
<proteinExistence type="predicted"/>
<accession>A0A7S1NWQ7</accession>
<organism evidence="1">
    <name type="scientific">Eutreptiella gymnastica</name>
    <dbReference type="NCBI Taxonomy" id="73025"/>
    <lineage>
        <taxon>Eukaryota</taxon>
        <taxon>Discoba</taxon>
        <taxon>Euglenozoa</taxon>
        <taxon>Euglenida</taxon>
        <taxon>Spirocuta</taxon>
        <taxon>Euglenophyceae</taxon>
        <taxon>Eutreptiales</taxon>
        <taxon>Eutreptiaceae</taxon>
        <taxon>Eutreptiella</taxon>
    </lineage>
</organism>